<feature type="transmembrane region" description="Helical" evidence="2">
    <location>
        <begin position="55"/>
        <end position="74"/>
    </location>
</feature>
<name>A0AAN7CZP4_9PEZI</name>
<feature type="transmembrane region" description="Helical" evidence="2">
    <location>
        <begin position="81"/>
        <end position="99"/>
    </location>
</feature>
<keyword evidence="2" id="KW-1133">Transmembrane helix</keyword>
<reference evidence="3" key="2">
    <citation type="submission" date="2023-05" db="EMBL/GenBank/DDBJ databases">
        <authorList>
            <consortium name="Lawrence Berkeley National Laboratory"/>
            <person name="Steindorff A."/>
            <person name="Hensen N."/>
            <person name="Bonometti L."/>
            <person name="Westerberg I."/>
            <person name="Brannstrom I.O."/>
            <person name="Guillou S."/>
            <person name="Cros-Aarteil S."/>
            <person name="Calhoun S."/>
            <person name="Haridas S."/>
            <person name="Kuo A."/>
            <person name="Mondo S."/>
            <person name="Pangilinan J."/>
            <person name="Riley R."/>
            <person name="Labutti K."/>
            <person name="Andreopoulos B."/>
            <person name="Lipzen A."/>
            <person name="Chen C."/>
            <person name="Yanf M."/>
            <person name="Daum C."/>
            <person name="Ng V."/>
            <person name="Clum A."/>
            <person name="Ohm R."/>
            <person name="Martin F."/>
            <person name="Silar P."/>
            <person name="Natvig D."/>
            <person name="Lalanne C."/>
            <person name="Gautier V."/>
            <person name="Ament-Velasquez S.L."/>
            <person name="Kruys A."/>
            <person name="Hutchinson M.I."/>
            <person name="Powell A.J."/>
            <person name="Barry K."/>
            <person name="Miller A.N."/>
            <person name="Grigoriev I.V."/>
            <person name="Debuchy R."/>
            <person name="Gladieux P."/>
            <person name="Thoren M.H."/>
            <person name="Johannesson H."/>
        </authorList>
    </citation>
    <scope>NUCLEOTIDE SEQUENCE</scope>
    <source>
        <strain evidence="3">CBS 359.72</strain>
    </source>
</reference>
<organism evidence="3 4">
    <name type="scientific">Corynascus novoguineensis</name>
    <dbReference type="NCBI Taxonomy" id="1126955"/>
    <lineage>
        <taxon>Eukaryota</taxon>
        <taxon>Fungi</taxon>
        <taxon>Dikarya</taxon>
        <taxon>Ascomycota</taxon>
        <taxon>Pezizomycotina</taxon>
        <taxon>Sordariomycetes</taxon>
        <taxon>Sordariomycetidae</taxon>
        <taxon>Sordariales</taxon>
        <taxon>Chaetomiaceae</taxon>
        <taxon>Corynascus</taxon>
    </lineage>
</organism>
<protein>
    <recommendedName>
        <fullName evidence="5">MARVEL domain-containing protein</fullName>
    </recommendedName>
</protein>
<dbReference type="AlphaFoldDB" id="A0AAN7CZP4"/>
<accession>A0AAN7CZP4</accession>
<feature type="compositionally biased region" description="Polar residues" evidence="1">
    <location>
        <begin position="211"/>
        <end position="224"/>
    </location>
</feature>
<reference evidence="3" key="1">
    <citation type="journal article" date="2023" name="Mol. Phylogenet. Evol.">
        <title>Genome-scale phylogeny and comparative genomics of the fungal order Sordariales.</title>
        <authorList>
            <person name="Hensen N."/>
            <person name="Bonometti L."/>
            <person name="Westerberg I."/>
            <person name="Brannstrom I.O."/>
            <person name="Guillou S."/>
            <person name="Cros-Aarteil S."/>
            <person name="Calhoun S."/>
            <person name="Haridas S."/>
            <person name="Kuo A."/>
            <person name="Mondo S."/>
            <person name="Pangilinan J."/>
            <person name="Riley R."/>
            <person name="LaButti K."/>
            <person name="Andreopoulos B."/>
            <person name="Lipzen A."/>
            <person name="Chen C."/>
            <person name="Yan M."/>
            <person name="Daum C."/>
            <person name="Ng V."/>
            <person name="Clum A."/>
            <person name="Steindorff A."/>
            <person name="Ohm R.A."/>
            <person name="Martin F."/>
            <person name="Silar P."/>
            <person name="Natvig D.O."/>
            <person name="Lalanne C."/>
            <person name="Gautier V."/>
            <person name="Ament-Velasquez S.L."/>
            <person name="Kruys A."/>
            <person name="Hutchinson M.I."/>
            <person name="Powell A.J."/>
            <person name="Barry K."/>
            <person name="Miller A.N."/>
            <person name="Grigoriev I.V."/>
            <person name="Debuchy R."/>
            <person name="Gladieux P."/>
            <person name="Hiltunen Thoren M."/>
            <person name="Johannesson H."/>
        </authorList>
    </citation>
    <scope>NUCLEOTIDE SEQUENCE</scope>
    <source>
        <strain evidence="3">CBS 359.72</strain>
    </source>
</reference>
<gene>
    <name evidence="3" type="ORF">C7999DRAFT_38779</name>
</gene>
<evidence type="ECO:0000313" key="4">
    <source>
        <dbReference type="Proteomes" id="UP001303647"/>
    </source>
</evidence>
<keyword evidence="4" id="KW-1185">Reference proteome</keyword>
<evidence type="ECO:0000256" key="1">
    <source>
        <dbReference type="SAM" id="MobiDB-lite"/>
    </source>
</evidence>
<dbReference type="EMBL" id="MU857615">
    <property type="protein sequence ID" value="KAK4250267.1"/>
    <property type="molecule type" value="Genomic_DNA"/>
</dbReference>
<keyword evidence="2" id="KW-0812">Transmembrane</keyword>
<proteinExistence type="predicted"/>
<evidence type="ECO:0000313" key="3">
    <source>
        <dbReference type="EMBL" id="KAK4250267.1"/>
    </source>
</evidence>
<comment type="caution">
    <text evidence="3">The sequence shown here is derived from an EMBL/GenBank/DDBJ whole genome shotgun (WGS) entry which is preliminary data.</text>
</comment>
<keyword evidence="2" id="KW-0472">Membrane</keyword>
<feature type="transmembrane region" description="Helical" evidence="2">
    <location>
        <begin position="12"/>
        <end position="35"/>
    </location>
</feature>
<feature type="region of interest" description="Disordered" evidence="1">
    <location>
        <begin position="211"/>
        <end position="230"/>
    </location>
</feature>
<evidence type="ECO:0000256" key="2">
    <source>
        <dbReference type="SAM" id="Phobius"/>
    </source>
</evidence>
<dbReference type="Proteomes" id="UP001303647">
    <property type="component" value="Unassembled WGS sequence"/>
</dbReference>
<evidence type="ECO:0008006" key="5">
    <source>
        <dbReference type="Google" id="ProtNLM"/>
    </source>
</evidence>
<sequence length="294" mass="31288">MGAAGGIALRGLLFFLRVLQFCCAAIVLALFSYFLATLSNHNMPIRTWVRAVEGISGAGVLYTILALLMLCCAAGRSFPSLITMVFDVAFIGAFIYIATANRGGASTCNGVVDTVYGKGNADTNVVDNGSGGFTALPSLRTACKMETASLAVSIVAVFLFVLTPFVSLALVRHRRKEARFGPSPANNYTEGYGGRKRFNWFGLGRKRTTATDDYQNPNVLPQHSTPDDLRNSYATEQTRVGSSGGYGGLGNSTNKSPYGGAAAGGDIPLEQYPNTGVGYRYDNNGYDNNGGVYR</sequence>
<feature type="transmembrane region" description="Helical" evidence="2">
    <location>
        <begin position="148"/>
        <end position="171"/>
    </location>
</feature>